<proteinExistence type="predicted"/>
<name>A0A9D1R0A7_9BACT</name>
<organism evidence="1 2">
    <name type="scientific">Candidatus Bilophila faecipullorum</name>
    <dbReference type="NCBI Taxonomy" id="2838482"/>
    <lineage>
        <taxon>Bacteria</taxon>
        <taxon>Pseudomonadati</taxon>
        <taxon>Thermodesulfobacteriota</taxon>
        <taxon>Desulfovibrionia</taxon>
        <taxon>Desulfovibrionales</taxon>
        <taxon>Desulfovibrionaceae</taxon>
        <taxon>Bilophila</taxon>
    </lineage>
</organism>
<sequence length="238" mass="25927">MQAAEILRLVSGALQDLEPETDARWKWTGGASDAVGLLDFLNAAIRTIVMLRPDATAITESIRLESGMRQRIPNRTLHQASHDALTLIDITRNMGSDGKTPGGGILPITPEMIRGMGCNGISTARCIDNYGYDRLVDRLVYYIFPAVEPGASVWVEATYSATPPQVSGEKDSLPIPDTFQSALVHGVLYGVFSGDNEASNLQRATHHYEAMLKELEMKTATDRGWPVNAPQVRKGAMS</sequence>
<dbReference type="Proteomes" id="UP000824264">
    <property type="component" value="Unassembled WGS sequence"/>
</dbReference>
<gene>
    <name evidence="1" type="ORF">H9874_09390</name>
</gene>
<dbReference type="Pfam" id="PF24175">
    <property type="entry name" value="SU10_adaptor"/>
    <property type="match status" value="1"/>
</dbReference>
<reference evidence="1" key="2">
    <citation type="submission" date="2021-04" db="EMBL/GenBank/DDBJ databases">
        <authorList>
            <person name="Gilroy R."/>
        </authorList>
    </citation>
    <scope>NUCLEOTIDE SEQUENCE</scope>
    <source>
        <strain evidence="1">ChiSxjej5B17-1746</strain>
    </source>
</reference>
<reference evidence="1" key="1">
    <citation type="journal article" date="2021" name="PeerJ">
        <title>Extensive microbial diversity within the chicken gut microbiome revealed by metagenomics and culture.</title>
        <authorList>
            <person name="Gilroy R."/>
            <person name="Ravi A."/>
            <person name="Getino M."/>
            <person name="Pursley I."/>
            <person name="Horton D.L."/>
            <person name="Alikhan N.F."/>
            <person name="Baker D."/>
            <person name="Gharbi K."/>
            <person name="Hall N."/>
            <person name="Watson M."/>
            <person name="Adriaenssens E.M."/>
            <person name="Foster-Nyarko E."/>
            <person name="Jarju S."/>
            <person name="Secka A."/>
            <person name="Antonio M."/>
            <person name="Oren A."/>
            <person name="Chaudhuri R.R."/>
            <person name="La Ragione R."/>
            <person name="Hildebrand F."/>
            <person name="Pallen M.J."/>
        </authorList>
    </citation>
    <scope>NUCLEOTIDE SEQUENCE</scope>
    <source>
        <strain evidence="1">ChiSxjej5B17-1746</strain>
    </source>
</reference>
<comment type="caution">
    <text evidence="1">The sequence shown here is derived from an EMBL/GenBank/DDBJ whole genome shotgun (WGS) entry which is preliminary data.</text>
</comment>
<dbReference type="EMBL" id="DXGI01000356">
    <property type="protein sequence ID" value="HIW79341.1"/>
    <property type="molecule type" value="Genomic_DNA"/>
</dbReference>
<protein>
    <submittedName>
        <fullName evidence="1">Uncharacterized protein</fullName>
    </submittedName>
</protein>
<dbReference type="AlphaFoldDB" id="A0A9D1R0A7"/>
<dbReference type="InterPro" id="IPR056209">
    <property type="entry name" value="SU10_adaptor"/>
</dbReference>
<evidence type="ECO:0000313" key="1">
    <source>
        <dbReference type="EMBL" id="HIW79341.1"/>
    </source>
</evidence>
<accession>A0A9D1R0A7</accession>
<evidence type="ECO:0000313" key="2">
    <source>
        <dbReference type="Proteomes" id="UP000824264"/>
    </source>
</evidence>